<reference evidence="3 4" key="1">
    <citation type="submission" date="2021-05" db="EMBL/GenBank/DDBJ databases">
        <title>Mycobacterium acidophilum sp. nov., an extremely acid-tolerant member of the genus Mycobacterium.</title>
        <authorList>
            <person name="Xia J."/>
        </authorList>
    </citation>
    <scope>NUCLEOTIDE SEQUENCE [LARGE SCALE GENOMIC DNA]</scope>
    <source>
        <strain evidence="3 4">M1</strain>
    </source>
</reference>
<dbReference type="Gene3D" id="3.30.70.1230">
    <property type="entry name" value="Nucleotide cyclase"/>
    <property type="match status" value="1"/>
</dbReference>
<comment type="similarity">
    <text evidence="1">Belongs to the adenylyl cyclase class-3 family.</text>
</comment>
<evidence type="ECO:0000313" key="3">
    <source>
        <dbReference type="EMBL" id="MBS9532939.1"/>
    </source>
</evidence>
<dbReference type="InterPro" id="IPR001054">
    <property type="entry name" value="A/G_cyclase"/>
</dbReference>
<name>A0ABS5RJ20_9MYCO</name>
<comment type="caution">
    <text evidence="3">The sequence shown here is derived from an EMBL/GenBank/DDBJ whole genome shotgun (WGS) entry which is preliminary data.</text>
</comment>
<dbReference type="RefSeq" id="WP_214091830.1">
    <property type="nucleotide sequence ID" value="NZ_JAHCLR010000006.1"/>
</dbReference>
<dbReference type="EMBL" id="JAHCLR010000006">
    <property type="protein sequence ID" value="MBS9532939.1"/>
    <property type="molecule type" value="Genomic_DNA"/>
</dbReference>
<accession>A0ABS5RJ20</accession>
<dbReference type="PROSITE" id="PS50125">
    <property type="entry name" value="GUANYLATE_CYCLASE_2"/>
    <property type="match status" value="1"/>
</dbReference>
<dbReference type="SUPFAM" id="SSF55073">
    <property type="entry name" value="Nucleotide cyclase"/>
    <property type="match status" value="1"/>
</dbReference>
<gene>
    <name evidence="3" type="ORF">KIH27_04965</name>
</gene>
<dbReference type="InterPro" id="IPR050697">
    <property type="entry name" value="Adenylyl/Guanylyl_Cyclase_3/4"/>
</dbReference>
<dbReference type="Pfam" id="PF00211">
    <property type="entry name" value="Guanylate_cyc"/>
    <property type="match status" value="1"/>
</dbReference>
<protein>
    <submittedName>
        <fullName evidence="3">Adenylate/guanylate cyclase domain-containing protein</fullName>
    </submittedName>
</protein>
<dbReference type="PANTHER" id="PTHR43081">
    <property type="entry name" value="ADENYLATE CYCLASE, TERMINAL-DIFFERENTIATION SPECIFIC-RELATED"/>
    <property type="match status" value="1"/>
</dbReference>
<dbReference type="PANTHER" id="PTHR43081:SF1">
    <property type="entry name" value="ADENYLATE CYCLASE, TERMINAL-DIFFERENTIATION SPECIFIC"/>
    <property type="match status" value="1"/>
</dbReference>
<dbReference type="CDD" id="cd07302">
    <property type="entry name" value="CHD"/>
    <property type="match status" value="1"/>
</dbReference>
<dbReference type="InterPro" id="IPR029787">
    <property type="entry name" value="Nucleotide_cyclase"/>
</dbReference>
<keyword evidence="4" id="KW-1185">Reference proteome</keyword>
<evidence type="ECO:0000256" key="1">
    <source>
        <dbReference type="ARBA" id="ARBA00005381"/>
    </source>
</evidence>
<dbReference type="Proteomes" id="UP001519535">
    <property type="component" value="Unassembled WGS sequence"/>
</dbReference>
<dbReference type="SMART" id="SM00044">
    <property type="entry name" value="CYCc"/>
    <property type="match status" value="1"/>
</dbReference>
<evidence type="ECO:0000313" key="4">
    <source>
        <dbReference type="Proteomes" id="UP001519535"/>
    </source>
</evidence>
<proteinExistence type="inferred from homology"/>
<organism evidence="3 4">
    <name type="scientific">Mycolicibacter acidiphilus</name>
    <dbReference type="NCBI Taxonomy" id="2835306"/>
    <lineage>
        <taxon>Bacteria</taxon>
        <taxon>Bacillati</taxon>
        <taxon>Actinomycetota</taxon>
        <taxon>Actinomycetes</taxon>
        <taxon>Mycobacteriales</taxon>
        <taxon>Mycobacteriaceae</taxon>
        <taxon>Mycolicibacter</taxon>
    </lineage>
</organism>
<sequence>MIDLAALQAAGVADAPARAGLIEYLDGLGFTAEQMVEAERRGRLFGLAGDVLGWSGPPIYSLRSAAETLGVPVEEVARAWVMLGLTIADRDELALSQADVDMLTTWIEMRSFLGEPVDAFLRVLGATMARLAEAESSMIRNTQPDVWLGHTDDELTTARAWRAAAGFIPRIGAMLDAVHRHHQVGTRTFLEGLAGSPSAGIVCGVGFADLSGFTALTRVLTPPELSALLTEFGGTVADMVHADGGRVVKFIGDAVMWVSSTPELLAKAAVDLVTHPKVAEAGLQVRAGLGYGEILPLAGDYFGNPVNLAARLVGAAAPGQILVADNVRDLLPDWPVTPLDPLSLKGFDAPITAYELNLSTDR</sequence>
<feature type="domain" description="Guanylate cyclase" evidence="2">
    <location>
        <begin position="204"/>
        <end position="313"/>
    </location>
</feature>
<evidence type="ECO:0000259" key="2">
    <source>
        <dbReference type="PROSITE" id="PS50125"/>
    </source>
</evidence>